<dbReference type="PROSITE" id="PS51257">
    <property type="entry name" value="PROKAR_LIPOPROTEIN"/>
    <property type="match status" value="1"/>
</dbReference>
<dbReference type="Proteomes" id="UP000026915">
    <property type="component" value="Chromosome 1"/>
</dbReference>
<dbReference type="EMBL" id="CM001879">
    <property type="protein sequence ID" value="EOX94135.1"/>
    <property type="molecule type" value="Genomic_DNA"/>
</dbReference>
<evidence type="ECO:0000313" key="1">
    <source>
        <dbReference type="EMBL" id="EOX94135.1"/>
    </source>
</evidence>
<sequence length="70" mass="7914">MLSKFYCMVGIACCSGLGCEHSGKSKEIVLEDQESEYLEFDSRNMGRFSVDQPIRGAQNPVIFYLGWRGE</sequence>
<evidence type="ECO:0000313" key="2">
    <source>
        <dbReference type="Proteomes" id="UP000026915"/>
    </source>
</evidence>
<dbReference type="InParanoid" id="A0A061DN74"/>
<dbReference type="Gramene" id="EOX94135">
    <property type="protein sequence ID" value="EOX94135"/>
    <property type="gene ID" value="TCM_003386"/>
</dbReference>
<dbReference type="AlphaFoldDB" id="A0A061DN74"/>
<reference evidence="1 2" key="1">
    <citation type="journal article" date="2013" name="Genome Biol.">
        <title>The genome sequence of the most widely cultivated cacao type and its use to identify candidate genes regulating pod color.</title>
        <authorList>
            <person name="Motamayor J.C."/>
            <person name="Mockaitis K."/>
            <person name="Schmutz J."/>
            <person name="Haiminen N."/>
            <person name="Iii D.L."/>
            <person name="Cornejo O."/>
            <person name="Findley S.D."/>
            <person name="Zheng P."/>
            <person name="Utro F."/>
            <person name="Royaert S."/>
            <person name="Saski C."/>
            <person name="Jenkins J."/>
            <person name="Podicheti R."/>
            <person name="Zhao M."/>
            <person name="Scheffler B.E."/>
            <person name="Stack J.C."/>
            <person name="Feltus F.A."/>
            <person name="Mustiga G.M."/>
            <person name="Amores F."/>
            <person name="Phillips W."/>
            <person name="Marelli J.P."/>
            <person name="May G.D."/>
            <person name="Shapiro H."/>
            <person name="Ma J."/>
            <person name="Bustamante C.D."/>
            <person name="Schnell R.J."/>
            <person name="Main D."/>
            <person name="Gilbert D."/>
            <person name="Parida L."/>
            <person name="Kuhn D.N."/>
        </authorList>
    </citation>
    <scope>NUCLEOTIDE SEQUENCE [LARGE SCALE GENOMIC DNA]</scope>
    <source>
        <strain evidence="2">cv. Matina 1-6</strain>
    </source>
</reference>
<accession>A0A061DN74</accession>
<protein>
    <submittedName>
        <fullName evidence="1">Uncharacterized protein</fullName>
    </submittedName>
</protein>
<name>A0A061DN74_THECC</name>
<proteinExistence type="predicted"/>
<keyword evidence="2" id="KW-1185">Reference proteome</keyword>
<organism evidence="1 2">
    <name type="scientific">Theobroma cacao</name>
    <name type="common">Cacao</name>
    <name type="synonym">Cocoa</name>
    <dbReference type="NCBI Taxonomy" id="3641"/>
    <lineage>
        <taxon>Eukaryota</taxon>
        <taxon>Viridiplantae</taxon>
        <taxon>Streptophyta</taxon>
        <taxon>Embryophyta</taxon>
        <taxon>Tracheophyta</taxon>
        <taxon>Spermatophyta</taxon>
        <taxon>Magnoliopsida</taxon>
        <taxon>eudicotyledons</taxon>
        <taxon>Gunneridae</taxon>
        <taxon>Pentapetalae</taxon>
        <taxon>rosids</taxon>
        <taxon>malvids</taxon>
        <taxon>Malvales</taxon>
        <taxon>Malvaceae</taxon>
        <taxon>Byttnerioideae</taxon>
        <taxon>Theobroma</taxon>
    </lineage>
</organism>
<gene>
    <name evidence="1" type="ORF">TCM_003386</name>
</gene>
<dbReference type="HOGENOM" id="CLU_2762931_0_0_1"/>